<feature type="domain" description="10TM putative phosphate transporter extracellular tail" evidence="10">
    <location>
        <begin position="916"/>
        <end position="1004"/>
    </location>
</feature>
<feature type="transmembrane region" description="Helical" evidence="8">
    <location>
        <begin position="482"/>
        <end position="506"/>
    </location>
</feature>
<feature type="transmembrane region" description="Helical" evidence="8">
    <location>
        <begin position="695"/>
        <end position="713"/>
    </location>
</feature>
<evidence type="ECO:0008006" key="15">
    <source>
        <dbReference type="Google" id="ProtNLM"/>
    </source>
</evidence>
<feature type="transmembrane region" description="Helical" evidence="8">
    <location>
        <begin position="136"/>
        <end position="159"/>
    </location>
</feature>
<feature type="transmembrane region" description="Helical" evidence="8">
    <location>
        <begin position="575"/>
        <end position="601"/>
    </location>
</feature>
<dbReference type="Pfam" id="PF12621">
    <property type="entry name" value="PHM7_ext"/>
    <property type="match status" value="1"/>
</dbReference>
<feature type="domain" description="CSC1/OSCA1-like N-terminal transmembrane" evidence="11">
    <location>
        <begin position="53"/>
        <end position="201"/>
    </location>
</feature>
<dbReference type="PANTHER" id="PTHR13018">
    <property type="entry name" value="PROBABLE MEMBRANE PROTEIN DUF221-RELATED"/>
    <property type="match status" value="1"/>
</dbReference>
<dbReference type="EMBL" id="JAZHXI010000017">
    <property type="protein sequence ID" value="KAL2062029.1"/>
    <property type="molecule type" value="Genomic_DNA"/>
</dbReference>
<gene>
    <name evidence="13" type="ORF">VTL71DRAFT_6295</name>
</gene>
<dbReference type="InterPro" id="IPR027815">
    <property type="entry name" value="CSC1/OSCA1-like_cyt"/>
</dbReference>
<proteinExistence type="inferred from homology"/>
<dbReference type="InterPro" id="IPR003864">
    <property type="entry name" value="CSC1/OSCA1-like_7TM"/>
</dbReference>
<keyword evidence="3" id="KW-0813">Transport</keyword>
<feature type="region of interest" description="Disordered" evidence="7">
    <location>
        <begin position="298"/>
        <end position="348"/>
    </location>
</feature>
<feature type="transmembrane region" description="Helical" evidence="8">
    <location>
        <begin position="50"/>
        <end position="73"/>
    </location>
</feature>
<feature type="region of interest" description="Disordered" evidence="7">
    <location>
        <begin position="830"/>
        <end position="862"/>
    </location>
</feature>
<evidence type="ECO:0000259" key="12">
    <source>
        <dbReference type="Pfam" id="PF14703"/>
    </source>
</evidence>
<protein>
    <recommendedName>
        <fullName evidence="15">DUF221-domain-containing protein</fullName>
    </recommendedName>
</protein>
<dbReference type="Pfam" id="PF02714">
    <property type="entry name" value="RSN1_7TM"/>
    <property type="match status" value="1"/>
</dbReference>
<feature type="compositionally biased region" description="Low complexity" evidence="7">
    <location>
        <begin position="329"/>
        <end position="339"/>
    </location>
</feature>
<evidence type="ECO:0000256" key="4">
    <source>
        <dbReference type="ARBA" id="ARBA00022692"/>
    </source>
</evidence>
<evidence type="ECO:0000256" key="6">
    <source>
        <dbReference type="ARBA" id="ARBA00023136"/>
    </source>
</evidence>
<feature type="transmembrane region" description="Helical" evidence="8">
    <location>
        <begin position="526"/>
        <end position="548"/>
    </location>
</feature>
<keyword evidence="5 8" id="KW-1133">Transmembrane helix</keyword>
<evidence type="ECO:0000256" key="5">
    <source>
        <dbReference type="ARBA" id="ARBA00022989"/>
    </source>
</evidence>
<name>A0ABR4BY94_9HELO</name>
<evidence type="ECO:0000313" key="13">
    <source>
        <dbReference type="EMBL" id="KAL2062029.1"/>
    </source>
</evidence>
<dbReference type="InterPro" id="IPR032880">
    <property type="entry name" value="CSC1/OSCA1-like_N"/>
</dbReference>
<dbReference type="InterPro" id="IPR022257">
    <property type="entry name" value="PHM7_ext"/>
</dbReference>
<keyword evidence="4 8" id="KW-0812">Transmembrane</keyword>
<evidence type="ECO:0000256" key="3">
    <source>
        <dbReference type="ARBA" id="ARBA00022448"/>
    </source>
</evidence>
<dbReference type="Pfam" id="PF14703">
    <property type="entry name" value="PHM7_cyt"/>
    <property type="match status" value="1"/>
</dbReference>
<evidence type="ECO:0000256" key="8">
    <source>
        <dbReference type="SAM" id="Phobius"/>
    </source>
</evidence>
<evidence type="ECO:0000259" key="9">
    <source>
        <dbReference type="Pfam" id="PF02714"/>
    </source>
</evidence>
<reference evidence="13 14" key="1">
    <citation type="journal article" date="2024" name="Commun. Biol.">
        <title>Comparative genomic analysis of thermophilic fungi reveals convergent evolutionary adaptations and gene losses.</title>
        <authorList>
            <person name="Steindorff A.S."/>
            <person name="Aguilar-Pontes M.V."/>
            <person name="Robinson A.J."/>
            <person name="Andreopoulos B."/>
            <person name="LaButti K."/>
            <person name="Kuo A."/>
            <person name="Mondo S."/>
            <person name="Riley R."/>
            <person name="Otillar R."/>
            <person name="Haridas S."/>
            <person name="Lipzen A."/>
            <person name="Grimwood J."/>
            <person name="Schmutz J."/>
            <person name="Clum A."/>
            <person name="Reid I.D."/>
            <person name="Moisan M.C."/>
            <person name="Butler G."/>
            <person name="Nguyen T.T.M."/>
            <person name="Dewar K."/>
            <person name="Conant G."/>
            <person name="Drula E."/>
            <person name="Henrissat B."/>
            <person name="Hansel C."/>
            <person name="Singer S."/>
            <person name="Hutchinson M.I."/>
            <person name="de Vries R.P."/>
            <person name="Natvig D.O."/>
            <person name="Powell A.J."/>
            <person name="Tsang A."/>
            <person name="Grigoriev I.V."/>
        </authorList>
    </citation>
    <scope>NUCLEOTIDE SEQUENCE [LARGE SCALE GENOMIC DNA]</scope>
    <source>
        <strain evidence="13 14">CBS 494.80</strain>
    </source>
</reference>
<feature type="domain" description="CSC1/OSCA1-like cytosolic" evidence="12">
    <location>
        <begin position="224"/>
        <end position="468"/>
    </location>
</feature>
<evidence type="ECO:0000259" key="10">
    <source>
        <dbReference type="Pfam" id="PF12621"/>
    </source>
</evidence>
<keyword evidence="14" id="KW-1185">Reference proteome</keyword>
<feature type="transmembrane region" description="Helical" evidence="8">
    <location>
        <begin position="758"/>
        <end position="778"/>
    </location>
</feature>
<comment type="caution">
    <text evidence="13">The sequence shown here is derived from an EMBL/GenBank/DDBJ whole genome shotgun (WGS) entry which is preliminary data.</text>
</comment>
<sequence length="1024" mass="114955">MTDEVLGGVVRLLQRELGLNATDPRLGSARDGANSTSGKKFIEPTNTASFAALFATLVPVLVYAVICLSLFVVGRKFFPRVYYPRTFLSSIEPHERSKPLAEGWFNWILPFWKTPDVEILNHASLDGYLFLRYIKILIVICLVGCCCTWPILFPIHIYGGGGTKELDTLTFGNVKEVKWLWAHALLAWVYFGFILYMVARESVYFINIRQAYLLSPHYANRLSSRTVLFTCVPNQVLDEKKLRRVFGDSVKNVWIPRETDDLDELVKEREQTSDRLERAEIQLIKKATIAYKQAVKNGHPDIEVRSQTPSPRGSGEKTESKGVDVTVRSTSPTSTSQSPDAITSPTSTTAFVTSQSPYLYGPPPDINGSVAAQWIPASQRPTHRPIANYGRSVDTIKWTRAQLKKLAPEINKLRREYRKGKPRPIPAAFIEFQTQSDAQIAYQTLAHHRANHMKAEIVGIVPEEIVWNSMYFPWWQRIIRRFVIQAVVVVMVIFWAIPAIAVGAISNITYLTKTLKFLGWINDLPSIILGLISGLLPAVALAMLMAIVPMIMRACARQAGVATQSRIELFVQNSYFLFQVIQVFLITTFSSSISSTAQALIKNPMGIRELLSTALPKASNFYISYFILQGLALSASRIVHLGGVVRHQLMRWTGGRPRIISRRYHRLRKIHWGSIFPMFTNMAVIAISYSLIAPLILGVAALCLSLVYLTYKYNLLYVYSSSPDSRGIFYPRALKQTLTGVYIAEICMIGLFGLKGAYGPLVITFGLVIFTTLIHVSLNQALSPLLFNLPRTLATEEELRRAGNPPFLAANLVDQNEGDLDDETAKLEDADPAGYDSDFDPSSGSPDLNHGSQNSRSLAPEGTDRVVNLSLQTIRKYLSKQYTNSPLPSVLSSLDFWSYWITPSPLIQKPNFILKFLHPEVFADYHILRDMIPTEVRDVDVTTAYEESVLRNAYSPPSMRARAPRLWLPRDGLGVSSQEVRHCKMAGIEVSDFEAWLDESGQTRAALEGEVESWITPKGERVRF</sequence>
<comment type="subcellular location">
    <subcellularLocation>
        <location evidence="1">Membrane</location>
        <topology evidence="1">Multi-pass membrane protein</topology>
    </subcellularLocation>
</comment>
<dbReference type="Proteomes" id="UP001595075">
    <property type="component" value="Unassembled WGS sequence"/>
</dbReference>
<evidence type="ECO:0000256" key="7">
    <source>
        <dbReference type="SAM" id="MobiDB-lite"/>
    </source>
</evidence>
<dbReference type="PANTHER" id="PTHR13018:SF53">
    <property type="entry name" value="DUF221 DOMAIN PROTEIN"/>
    <property type="match status" value="1"/>
</dbReference>
<organism evidence="13 14">
    <name type="scientific">Oculimacula yallundae</name>
    <dbReference type="NCBI Taxonomy" id="86028"/>
    <lineage>
        <taxon>Eukaryota</taxon>
        <taxon>Fungi</taxon>
        <taxon>Dikarya</taxon>
        <taxon>Ascomycota</taxon>
        <taxon>Pezizomycotina</taxon>
        <taxon>Leotiomycetes</taxon>
        <taxon>Helotiales</taxon>
        <taxon>Ploettnerulaceae</taxon>
        <taxon>Oculimacula</taxon>
    </lineage>
</organism>
<feature type="transmembrane region" description="Helical" evidence="8">
    <location>
        <begin position="621"/>
        <end position="649"/>
    </location>
</feature>
<feature type="transmembrane region" description="Helical" evidence="8">
    <location>
        <begin position="670"/>
        <end position="689"/>
    </location>
</feature>
<accession>A0ABR4BY94</accession>
<feature type="transmembrane region" description="Helical" evidence="8">
    <location>
        <begin position="179"/>
        <end position="199"/>
    </location>
</feature>
<evidence type="ECO:0000256" key="1">
    <source>
        <dbReference type="ARBA" id="ARBA00004141"/>
    </source>
</evidence>
<dbReference type="InterPro" id="IPR045122">
    <property type="entry name" value="Csc1-like"/>
</dbReference>
<evidence type="ECO:0000256" key="2">
    <source>
        <dbReference type="ARBA" id="ARBA00007779"/>
    </source>
</evidence>
<dbReference type="Pfam" id="PF13967">
    <property type="entry name" value="RSN1_TM"/>
    <property type="match status" value="1"/>
</dbReference>
<evidence type="ECO:0000313" key="14">
    <source>
        <dbReference type="Proteomes" id="UP001595075"/>
    </source>
</evidence>
<evidence type="ECO:0000259" key="11">
    <source>
        <dbReference type="Pfam" id="PF13967"/>
    </source>
</evidence>
<feature type="domain" description="CSC1/OSCA1-like 7TM region" evidence="9">
    <location>
        <begin position="480"/>
        <end position="752"/>
    </location>
</feature>
<keyword evidence="6 8" id="KW-0472">Membrane</keyword>
<comment type="similarity">
    <text evidence="2">Belongs to the CSC1 (TC 1.A.17) family.</text>
</comment>